<dbReference type="SUPFAM" id="SSF117281">
    <property type="entry name" value="Kelch motif"/>
    <property type="match status" value="1"/>
</dbReference>
<dbReference type="SMART" id="SM00612">
    <property type="entry name" value="Kelch"/>
    <property type="match status" value="6"/>
</dbReference>
<evidence type="ECO:0000313" key="4">
    <source>
        <dbReference type="Proteomes" id="UP000835052"/>
    </source>
</evidence>
<dbReference type="Gene3D" id="1.25.40.420">
    <property type="match status" value="1"/>
</dbReference>
<dbReference type="InterPro" id="IPR011705">
    <property type="entry name" value="BACK"/>
</dbReference>
<dbReference type="Gene3D" id="2.120.10.80">
    <property type="entry name" value="Kelch-type beta propeller"/>
    <property type="match status" value="2"/>
</dbReference>
<dbReference type="PANTHER" id="PTHR45632:SF30">
    <property type="entry name" value="BTB DOMAIN-CONTAINING PROTEIN"/>
    <property type="match status" value="1"/>
</dbReference>
<organism evidence="3 4">
    <name type="scientific">Caenorhabditis auriculariae</name>
    <dbReference type="NCBI Taxonomy" id="2777116"/>
    <lineage>
        <taxon>Eukaryota</taxon>
        <taxon>Metazoa</taxon>
        <taxon>Ecdysozoa</taxon>
        <taxon>Nematoda</taxon>
        <taxon>Chromadorea</taxon>
        <taxon>Rhabditida</taxon>
        <taxon>Rhabditina</taxon>
        <taxon>Rhabditomorpha</taxon>
        <taxon>Rhabditoidea</taxon>
        <taxon>Rhabditidae</taxon>
        <taxon>Peloderinae</taxon>
        <taxon>Caenorhabditis</taxon>
    </lineage>
</organism>
<sequence>MSVSVSSVEDYDLSLVSREGLRIPLKGVLKPSMVEMARLGVVEKNVFRKNILLPFSSNTLKWLCELEDREPELNGREWLRLESQLEETCQFAEQSPHVRRLREQALGKMLGQLSGSNCFLMLLKCSQHGSNQHLNTVKRFLLYNMARLVLKDGVCTNFYRLTSGLLYELLADDRLNVESEDQVAEMIQRWADVESKERQKYLTHLMRSVRSVALSSQLRAHLSPNWKMDSKSQRKARDVVLAIGGWFDGTALDLIEWYNPEENTWRRLKLPLPYSAAYHGSVFLDGELYLIGGTDGHHFRSTVKKLTRKLEWVDMEPTLEARTYITNMCVVYNDKIYVFGGQDGRLVTAENRQIRNTARLQCGEVFDPKLNKWKRTARMTHMRSDGAAAVAGSKIYVSGGFNGTAILDSVEMYDPQHDVFSLIDALPQPISGHSMVFNGQSLLVIGGFDGRDRLSTVYERNERDSWHLFTSMVYPRSTFSACFYRNKVVVAGGFCQTTVATAESLSENRNASPIAELTKPRSAARLLVATDFRDETTRLTSPLLMIKGLQRLMAPLLSKVLVFSVIVYTAATRIYEKPVLQGAYGQVIRVLDHLSRCMSNNDFEQFQAVSSPEIVLSNLGKPFYGYEGIKEFLALFWDKGIRKVHLAYQGFWTDFRRTNFVVSDNIIIVGDEVFTHNATLRANESGSFCLESFHVISRVYLSIRPFHKRFKQSDANTSFN</sequence>
<accession>A0A8S1GTK0</accession>
<evidence type="ECO:0000313" key="3">
    <source>
        <dbReference type="EMBL" id="CAD6186589.1"/>
    </source>
</evidence>
<dbReference type="EMBL" id="CAJGYM010000005">
    <property type="protein sequence ID" value="CAD6186589.1"/>
    <property type="molecule type" value="Genomic_DNA"/>
</dbReference>
<dbReference type="SMART" id="SM00875">
    <property type="entry name" value="BACK"/>
    <property type="match status" value="1"/>
</dbReference>
<dbReference type="AlphaFoldDB" id="A0A8S1GTK0"/>
<gene>
    <name evidence="3" type="ORF">CAUJ_LOCUS2508</name>
</gene>
<name>A0A8S1GTK0_9PELO</name>
<feature type="domain" description="BACK" evidence="2">
    <location>
        <begin position="118"/>
        <end position="223"/>
    </location>
</feature>
<dbReference type="Pfam" id="PF07707">
    <property type="entry name" value="BACK"/>
    <property type="match status" value="1"/>
</dbReference>
<reference evidence="3" key="1">
    <citation type="submission" date="2020-10" db="EMBL/GenBank/DDBJ databases">
        <authorList>
            <person name="Kikuchi T."/>
        </authorList>
    </citation>
    <scope>NUCLEOTIDE SEQUENCE</scope>
    <source>
        <strain evidence="3">NKZ352</strain>
    </source>
</reference>
<dbReference type="InterPro" id="IPR015915">
    <property type="entry name" value="Kelch-typ_b-propeller"/>
</dbReference>
<evidence type="ECO:0000259" key="2">
    <source>
        <dbReference type="SMART" id="SM00875"/>
    </source>
</evidence>
<comment type="caution">
    <text evidence="3">The sequence shown here is derived from an EMBL/GenBank/DDBJ whole genome shotgun (WGS) entry which is preliminary data.</text>
</comment>
<dbReference type="OrthoDB" id="5775046at2759"/>
<dbReference type="PANTHER" id="PTHR45632">
    <property type="entry name" value="LD33804P"/>
    <property type="match status" value="1"/>
</dbReference>
<evidence type="ECO:0000256" key="1">
    <source>
        <dbReference type="ARBA" id="ARBA00022441"/>
    </source>
</evidence>
<keyword evidence="1" id="KW-0880">Kelch repeat</keyword>
<dbReference type="Pfam" id="PF24681">
    <property type="entry name" value="Kelch_KLHDC2_KLHL20_DRC7"/>
    <property type="match status" value="1"/>
</dbReference>
<dbReference type="InterPro" id="IPR006652">
    <property type="entry name" value="Kelch_1"/>
</dbReference>
<protein>
    <recommendedName>
        <fullName evidence="2">BACK domain-containing protein</fullName>
    </recommendedName>
</protein>
<dbReference type="Proteomes" id="UP000835052">
    <property type="component" value="Unassembled WGS sequence"/>
</dbReference>
<proteinExistence type="predicted"/>
<keyword evidence="4" id="KW-1185">Reference proteome</keyword>